<comment type="caution">
    <text evidence="1">The sequence shown here is derived from an EMBL/GenBank/DDBJ whole genome shotgun (WGS) entry which is preliminary data.</text>
</comment>
<gene>
    <name evidence="1" type="ORF">DY000_02044711</name>
</gene>
<sequence>MKDLGYQEVVLGSDLHELIEAMMKPLNRPRYRIILHRINVLCSSFVLVAFETESTKSNKIAREIEKSVLRGGWFHSYLALRGPAWLHVKARLSLLILVHFVACPSQLPKEEILPYLPLWNISKSSSKSFGNLPLMIYIFSKVNHSLLSFQVVFTSALSRYQFQSSSQLHSFTSASLHVALLVLLHVVLHDWYMDTLRSCFSSAYKTQSSLH</sequence>
<reference evidence="1 2" key="1">
    <citation type="journal article" date="2020" name="BMC Genomics">
        <title>Intraspecific diversification of the crop wild relative Brassica cretica Lam. using demographic model selection.</title>
        <authorList>
            <person name="Kioukis A."/>
            <person name="Michalopoulou V.A."/>
            <person name="Briers L."/>
            <person name="Pirintsos S."/>
            <person name="Studholme D.J."/>
            <person name="Pavlidis P."/>
            <person name="Sarris P.F."/>
        </authorList>
    </citation>
    <scope>NUCLEOTIDE SEQUENCE [LARGE SCALE GENOMIC DNA]</scope>
    <source>
        <strain evidence="2">cv. PFS-1207/04</strain>
    </source>
</reference>
<keyword evidence="2" id="KW-1185">Reference proteome</keyword>
<dbReference type="Proteomes" id="UP000266723">
    <property type="component" value="Unassembled WGS sequence"/>
</dbReference>
<proteinExistence type="predicted"/>
<protein>
    <recommendedName>
        <fullName evidence="3">RNase H type-1 domain-containing protein</fullName>
    </recommendedName>
</protein>
<evidence type="ECO:0000313" key="1">
    <source>
        <dbReference type="EMBL" id="KAF3607432.1"/>
    </source>
</evidence>
<organism evidence="1 2">
    <name type="scientific">Brassica cretica</name>
    <name type="common">Mustard</name>
    <dbReference type="NCBI Taxonomy" id="69181"/>
    <lineage>
        <taxon>Eukaryota</taxon>
        <taxon>Viridiplantae</taxon>
        <taxon>Streptophyta</taxon>
        <taxon>Embryophyta</taxon>
        <taxon>Tracheophyta</taxon>
        <taxon>Spermatophyta</taxon>
        <taxon>Magnoliopsida</taxon>
        <taxon>eudicotyledons</taxon>
        <taxon>Gunneridae</taxon>
        <taxon>Pentapetalae</taxon>
        <taxon>rosids</taxon>
        <taxon>malvids</taxon>
        <taxon>Brassicales</taxon>
        <taxon>Brassicaceae</taxon>
        <taxon>Brassiceae</taxon>
        <taxon>Brassica</taxon>
    </lineage>
</organism>
<name>A0ABQ7EV65_BRACR</name>
<accession>A0ABQ7EV65</accession>
<evidence type="ECO:0000313" key="2">
    <source>
        <dbReference type="Proteomes" id="UP000266723"/>
    </source>
</evidence>
<evidence type="ECO:0008006" key="3">
    <source>
        <dbReference type="Google" id="ProtNLM"/>
    </source>
</evidence>
<dbReference type="EMBL" id="QGKV02000297">
    <property type="protein sequence ID" value="KAF3607432.1"/>
    <property type="molecule type" value="Genomic_DNA"/>
</dbReference>